<comment type="caution">
    <text evidence="2">The sequence shown here is derived from an EMBL/GenBank/DDBJ whole genome shotgun (WGS) entry which is preliminary data.</text>
</comment>
<feature type="compositionally biased region" description="Basic and acidic residues" evidence="1">
    <location>
        <begin position="99"/>
        <end position="116"/>
    </location>
</feature>
<dbReference type="EMBL" id="NHYE01004603">
    <property type="protein sequence ID" value="PPQ83580.1"/>
    <property type="molecule type" value="Genomic_DNA"/>
</dbReference>
<gene>
    <name evidence="2" type="ORF">CVT26_001097</name>
</gene>
<feature type="region of interest" description="Disordered" evidence="1">
    <location>
        <begin position="64"/>
        <end position="137"/>
    </location>
</feature>
<evidence type="ECO:0000256" key="1">
    <source>
        <dbReference type="SAM" id="MobiDB-lite"/>
    </source>
</evidence>
<dbReference type="InParanoid" id="A0A409WYJ5"/>
<accession>A0A409WYJ5</accession>
<reference evidence="2 3" key="1">
    <citation type="journal article" date="2018" name="Evol. Lett.">
        <title>Horizontal gene cluster transfer increased hallucinogenic mushroom diversity.</title>
        <authorList>
            <person name="Reynolds H.T."/>
            <person name="Vijayakumar V."/>
            <person name="Gluck-Thaler E."/>
            <person name="Korotkin H.B."/>
            <person name="Matheny P.B."/>
            <person name="Slot J.C."/>
        </authorList>
    </citation>
    <scope>NUCLEOTIDE SEQUENCE [LARGE SCALE GENOMIC DNA]</scope>
    <source>
        <strain evidence="2 3">SRW20</strain>
    </source>
</reference>
<dbReference type="AlphaFoldDB" id="A0A409WYJ5"/>
<keyword evidence="3" id="KW-1185">Reference proteome</keyword>
<dbReference type="Proteomes" id="UP000284706">
    <property type="component" value="Unassembled WGS sequence"/>
</dbReference>
<name>A0A409WYJ5_9AGAR</name>
<feature type="compositionally biased region" description="Basic and acidic residues" evidence="1">
    <location>
        <begin position="70"/>
        <end position="90"/>
    </location>
</feature>
<sequence>MNCYPPHLIYPRPCDDSVCTSHGRSCTPVTNDEIATVTINISLPIDLRLSVIQGTQNPDFYLCQSSQQQKDPRGESETNTEAFKEQDKAGSEILSEIEPDTRNPDQHELAEHRPLVTDDANVSDVGRSLPSSVSRKRSLGEIIPSTNSCSSRRRAWMVQARGFSWPDL</sequence>
<evidence type="ECO:0000313" key="2">
    <source>
        <dbReference type="EMBL" id="PPQ83580.1"/>
    </source>
</evidence>
<protein>
    <submittedName>
        <fullName evidence="2">Uncharacterized protein</fullName>
    </submittedName>
</protein>
<evidence type="ECO:0000313" key="3">
    <source>
        <dbReference type="Proteomes" id="UP000284706"/>
    </source>
</evidence>
<organism evidence="2 3">
    <name type="scientific">Gymnopilus dilepis</name>
    <dbReference type="NCBI Taxonomy" id="231916"/>
    <lineage>
        <taxon>Eukaryota</taxon>
        <taxon>Fungi</taxon>
        <taxon>Dikarya</taxon>
        <taxon>Basidiomycota</taxon>
        <taxon>Agaricomycotina</taxon>
        <taxon>Agaricomycetes</taxon>
        <taxon>Agaricomycetidae</taxon>
        <taxon>Agaricales</taxon>
        <taxon>Agaricineae</taxon>
        <taxon>Hymenogastraceae</taxon>
        <taxon>Gymnopilus</taxon>
    </lineage>
</organism>
<proteinExistence type="predicted"/>